<keyword evidence="3" id="KW-1185">Reference proteome</keyword>
<dbReference type="EMBL" id="BGZK01000593">
    <property type="protein sequence ID" value="GBP52021.1"/>
    <property type="molecule type" value="Genomic_DNA"/>
</dbReference>
<feature type="region of interest" description="Disordered" evidence="1">
    <location>
        <begin position="80"/>
        <end position="103"/>
    </location>
</feature>
<evidence type="ECO:0000256" key="1">
    <source>
        <dbReference type="SAM" id="MobiDB-lite"/>
    </source>
</evidence>
<reference evidence="2 3" key="1">
    <citation type="journal article" date="2019" name="Commun. Biol.">
        <title>The bagworm genome reveals a unique fibroin gene that provides high tensile strength.</title>
        <authorList>
            <person name="Kono N."/>
            <person name="Nakamura H."/>
            <person name="Ohtoshi R."/>
            <person name="Tomita M."/>
            <person name="Numata K."/>
            <person name="Arakawa K."/>
        </authorList>
    </citation>
    <scope>NUCLEOTIDE SEQUENCE [LARGE SCALE GENOMIC DNA]</scope>
</reference>
<dbReference type="AlphaFoldDB" id="A0A4C1WL79"/>
<organism evidence="2 3">
    <name type="scientific">Eumeta variegata</name>
    <name type="common">Bagworm moth</name>
    <name type="synonym">Eumeta japonica</name>
    <dbReference type="NCBI Taxonomy" id="151549"/>
    <lineage>
        <taxon>Eukaryota</taxon>
        <taxon>Metazoa</taxon>
        <taxon>Ecdysozoa</taxon>
        <taxon>Arthropoda</taxon>
        <taxon>Hexapoda</taxon>
        <taxon>Insecta</taxon>
        <taxon>Pterygota</taxon>
        <taxon>Neoptera</taxon>
        <taxon>Endopterygota</taxon>
        <taxon>Lepidoptera</taxon>
        <taxon>Glossata</taxon>
        <taxon>Ditrysia</taxon>
        <taxon>Tineoidea</taxon>
        <taxon>Psychidae</taxon>
        <taxon>Oiketicinae</taxon>
        <taxon>Eumeta</taxon>
    </lineage>
</organism>
<evidence type="ECO:0000313" key="2">
    <source>
        <dbReference type="EMBL" id="GBP52021.1"/>
    </source>
</evidence>
<sequence length="103" mass="11625">MIQAFALSRHTAPAEKMIPSTDYFKELNICLLNYKSVSRKLSVVECMSSVFPRVYTSPNLNPHILIGILSVSSETEMSKSEQVGRMTWSQTAAQQVDDEELNR</sequence>
<dbReference type="Proteomes" id="UP000299102">
    <property type="component" value="Unassembled WGS sequence"/>
</dbReference>
<evidence type="ECO:0000313" key="3">
    <source>
        <dbReference type="Proteomes" id="UP000299102"/>
    </source>
</evidence>
<protein>
    <submittedName>
        <fullName evidence="2">Uncharacterized protein</fullName>
    </submittedName>
</protein>
<proteinExistence type="predicted"/>
<gene>
    <name evidence="2" type="ORF">EVAR_45871_1</name>
</gene>
<comment type="caution">
    <text evidence="2">The sequence shown here is derived from an EMBL/GenBank/DDBJ whole genome shotgun (WGS) entry which is preliminary data.</text>
</comment>
<accession>A0A4C1WL79</accession>
<name>A0A4C1WL79_EUMVA</name>